<evidence type="ECO:0000259" key="5">
    <source>
        <dbReference type="PROSITE" id="PS01124"/>
    </source>
</evidence>
<dbReference type="Gene3D" id="1.10.10.60">
    <property type="entry name" value="Homeodomain-like"/>
    <property type="match status" value="2"/>
</dbReference>
<name>A0AAP7GPM4_STEMA</name>
<keyword evidence="3" id="KW-0804">Transcription</keyword>
<dbReference type="Proteomes" id="UP000092125">
    <property type="component" value="Unassembled WGS sequence"/>
</dbReference>
<dbReference type="InterPro" id="IPR020449">
    <property type="entry name" value="Tscrpt_reg_AraC-type_HTH"/>
</dbReference>
<proteinExistence type="predicted"/>
<dbReference type="InterPro" id="IPR050204">
    <property type="entry name" value="AraC_XylS_family_regulators"/>
</dbReference>
<evidence type="ECO:0000256" key="4">
    <source>
        <dbReference type="SAM" id="MobiDB-lite"/>
    </source>
</evidence>
<evidence type="ECO:0000256" key="3">
    <source>
        <dbReference type="ARBA" id="ARBA00023163"/>
    </source>
</evidence>
<evidence type="ECO:0000313" key="6">
    <source>
        <dbReference type="EMBL" id="OBU60176.1"/>
    </source>
</evidence>
<dbReference type="SUPFAM" id="SSF52317">
    <property type="entry name" value="Class I glutamine amidotransferase-like"/>
    <property type="match status" value="1"/>
</dbReference>
<dbReference type="GO" id="GO:0003700">
    <property type="term" value="F:DNA-binding transcription factor activity"/>
    <property type="evidence" value="ECO:0007669"/>
    <property type="project" value="InterPro"/>
</dbReference>
<dbReference type="PROSITE" id="PS01124">
    <property type="entry name" value="HTH_ARAC_FAMILY_2"/>
    <property type="match status" value="1"/>
</dbReference>
<dbReference type="InterPro" id="IPR018062">
    <property type="entry name" value="HTH_AraC-typ_CS"/>
</dbReference>
<evidence type="ECO:0000256" key="2">
    <source>
        <dbReference type="ARBA" id="ARBA00023125"/>
    </source>
</evidence>
<sequence length="357" mass="38319">MEGIRSEGFVEVGVVEYPGGDPSAASVLAEMAHVANRVAQQQRRPFKRVLVTRWIVPASRSGVHRIAGADMLDAAIPAVIAVPGQVSSTASLRTDEILLDWLRAHYDGGSLLAAAADGVSVLARAGLLAGRTVSGPDLSRHPGLVAQAVSWVPSERALVDDGDLLTVAGVQAWRFLGLRLLHRLFGQGVASAVATQLAITVPEPIQQDLERFSANFAHGDRDVLKAQRWLHTTAARGATLASICEVAGLEPRTLQRRFLRATGLRPIEYCQRLRVAKAQTLLQQGAGIDEVAWGVGYADQSAFRRLFLRIVGMTPANYRRHVSNKRRERPLLPSVAGSLRGLAPAPTPGIQMGRSAA</sequence>
<dbReference type="InterPro" id="IPR018060">
    <property type="entry name" value="HTH_AraC"/>
</dbReference>
<dbReference type="SMART" id="SM00342">
    <property type="entry name" value="HTH_ARAC"/>
    <property type="match status" value="1"/>
</dbReference>
<reference evidence="6 7" key="1">
    <citation type="submission" date="2016-05" db="EMBL/GenBank/DDBJ databases">
        <title>Draft Genome Sequences of Stenotrophomonas maltophilia Strains Sm32COP, Sm41DVV, Sm46PAILV, SmF3, SmF22, SmSOFb1 and SmCVFa1, Isolated from Different Manures, in France.</title>
        <authorList>
            <person name="Nazaret S."/>
            <person name="Bodilis J."/>
        </authorList>
    </citation>
    <scope>NUCLEOTIDE SEQUENCE [LARGE SCALE GENOMIC DNA]</scope>
    <source>
        <strain evidence="6 7">Sm41DVV</strain>
    </source>
</reference>
<dbReference type="EMBL" id="LYVI01000011">
    <property type="protein sequence ID" value="OBU60176.1"/>
    <property type="molecule type" value="Genomic_DNA"/>
</dbReference>
<dbReference type="AlphaFoldDB" id="A0AAP7GPM4"/>
<dbReference type="SUPFAM" id="SSF46689">
    <property type="entry name" value="Homeodomain-like"/>
    <property type="match status" value="2"/>
</dbReference>
<comment type="caution">
    <text evidence="6">The sequence shown here is derived from an EMBL/GenBank/DDBJ whole genome shotgun (WGS) entry which is preliminary data.</text>
</comment>
<dbReference type="Pfam" id="PF12833">
    <property type="entry name" value="HTH_18"/>
    <property type="match status" value="1"/>
</dbReference>
<evidence type="ECO:0000313" key="7">
    <source>
        <dbReference type="Proteomes" id="UP000092125"/>
    </source>
</evidence>
<feature type="domain" description="HTH araC/xylS-type" evidence="5">
    <location>
        <begin position="224"/>
        <end position="321"/>
    </location>
</feature>
<evidence type="ECO:0000256" key="1">
    <source>
        <dbReference type="ARBA" id="ARBA00023015"/>
    </source>
</evidence>
<keyword evidence="2" id="KW-0238">DNA-binding</keyword>
<dbReference type="InterPro" id="IPR029062">
    <property type="entry name" value="Class_I_gatase-like"/>
</dbReference>
<gene>
    <name evidence="6" type="ORF">A9K56_15600</name>
</gene>
<protein>
    <submittedName>
        <fullName evidence="6">AraC family transcriptional regulator</fullName>
    </submittedName>
</protein>
<dbReference type="GO" id="GO:0043565">
    <property type="term" value="F:sequence-specific DNA binding"/>
    <property type="evidence" value="ECO:0007669"/>
    <property type="project" value="InterPro"/>
</dbReference>
<dbReference type="PROSITE" id="PS00041">
    <property type="entry name" value="HTH_ARAC_FAMILY_1"/>
    <property type="match status" value="1"/>
</dbReference>
<dbReference type="InterPro" id="IPR009057">
    <property type="entry name" value="Homeodomain-like_sf"/>
</dbReference>
<dbReference type="PRINTS" id="PR00032">
    <property type="entry name" value="HTHARAC"/>
</dbReference>
<dbReference type="PANTHER" id="PTHR46796">
    <property type="entry name" value="HTH-TYPE TRANSCRIPTIONAL ACTIVATOR RHAS-RELATED"/>
    <property type="match status" value="1"/>
</dbReference>
<dbReference type="RefSeq" id="WP_065182735.1">
    <property type="nucleotide sequence ID" value="NZ_CAXOQU010000041.1"/>
</dbReference>
<keyword evidence="1" id="KW-0805">Transcription regulation</keyword>
<accession>A0AAP7GPM4</accession>
<organism evidence="6 7">
    <name type="scientific">Stenotrophomonas maltophilia</name>
    <name type="common">Pseudomonas maltophilia</name>
    <name type="synonym">Xanthomonas maltophilia</name>
    <dbReference type="NCBI Taxonomy" id="40324"/>
    <lineage>
        <taxon>Bacteria</taxon>
        <taxon>Pseudomonadati</taxon>
        <taxon>Pseudomonadota</taxon>
        <taxon>Gammaproteobacteria</taxon>
        <taxon>Lysobacterales</taxon>
        <taxon>Lysobacteraceae</taxon>
        <taxon>Stenotrophomonas</taxon>
        <taxon>Stenotrophomonas maltophilia group</taxon>
    </lineage>
</organism>
<feature type="region of interest" description="Disordered" evidence="4">
    <location>
        <begin position="337"/>
        <end position="357"/>
    </location>
</feature>
<dbReference type="InterPro" id="IPR002818">
    <property type="entry name" value="DJ-1/PfpI"/>
</dbReference>
<dbReference type="Pfam" id="PF01965">
    <property type="entry name" value="DJ-1_PfpI"/>
    <property type="match status" value="1"/>
</dbReference>
<dbReference type="Gene3D" id="3.40.50.880">
    <property type="match status" value="1"/>
</dbReference>